<dbReference type="InterPro" id="IPR036770">
    <property type="entry name" value="Ankyrin_rpt-contain_sf"/>
</dbReference>
<organism evidence="3 4">
    <name type="scientific">Saguinus oedipus</name>
    <name type="common">Cotton-top tamarin</name>
    <name type="synonym">Oedipomidas oedipus</name>
    <dbReference type="NCBI Taxonomy" id="9490"/>
    <lineage>
        <taxon>Eukaryota</taxon>
        <taxon>Metazoa</taxon>
        <taxon>Chordata</taxon>
        <taxon>Craniata</taxon>
        <taxon>Vertebrata</taxon>
        <taxon>Euteleostomi</taxon>
        <taxon>Mammalia</taxon>
        <taxon>Eutheria</taxon>
        <taxon>Euarchontoglires</taxon>
        <taxon>Primates</taxon>
        <taxon>Haplorrhini</taxon>
        <taxon>Platyrrhini</taxon>
        <taxon>Cebidae</taxon>
        <taxon>Callitrichinae</taxon>
        <taxon>Saguinus</taxon>
    </lineage>
</organism>
<dbReference type="PROSITE" id="PS50088">
    <property type="entry name" value="ANK_REPEAT"/>
    <property type="match status" value="2"/>
</dbReference>
<evidence type="ECO:0000313" key="4">
    <source>
        <dbReference type="Proteomes" id="UP001266305"/>
    </source>
</evidence>
<keyword evidence="4" id="KW-1185">Reference proteome</keyword>
<feature type="repeat" description="ANK" evidence="2">
    <location>
        <begin position="151"/>
        <end position="184"/>
    </location>
</feature>
<gene>
    <name evidence="3" type="primary">PLA2G6_1</name>
    <name evidence="3" type="ORF">P7K49_002966</name>
</gene>
<feature type="repeat" description="ANK" evidence="2">
    <location>
        <begin position="219"/>
        <end position="251"/>
    </location>
</feature>
<dbReference type="PANTHER" id="PTHR24139:SF34">
    <property type="entry name" value="85_88 KDA CALCIUM-INDEPENDENT PHOSPHOLIPASE A2"/>
    <property type="match status" value="1"/>
</dbReference>
<keyword evidence="2" id="KW-0040">ANK repeat</keyword>
<dbReference type="Proteomes" id="UP001266305">
    <property type="component" value="Unassembled WGS sequence"/>
</dbReference>
<evidence type="ECO:0000256" key="1">
    <source>
        <dbReference type="ARBA" id="ARBA00022801"/>
    </source>
</evidence>
<sequence length="266" mass="29863">MQFLGRLVNTLSSVTNLFSNPFRVKEVAVADYASSGRVREEGQLILFQNASSRTWDCVLVNSRNSQSGFRLFQLEVQADALVNFQQYSSQLMPFYESSPQVLQTEVLQHLTDLIRNHPSWSVAHLAVELGIRECFHHSRIISCANSTENEERCTPLHLACRKGNEEILVELVQYCHAQMDVTDNKGETAFHYAVQGENSQVLQLLGKNAVAGLNKVNNQGLTPLHLACQLGKQEMVRVLLLCNARCNIMGPNGYPIHSAMKFSQKE</sequence>
<dbReference type="Gene3D" id="1.25.40.20">
    <property type="entry name" value="Ankyrin repeat-containing domain"/>
    <property type="match status" value="1"/>
</dbReference>
<evidence type="ECO:0000256" key="2">
    <source>
        <dbReference type="PROSITE-ProRule" id="PRU00023"/>
    </source>
</evidence>
<accession>A0ABQ9WIU7</accession>
<reference evidence="3 4" key="1">
    <citation type="submission" date="2023-05" db="EMBL/GenBank/DDBJ databases">
        <title>B98-5 Cell Line De Novo Hybrid Assembly: An Optical Mapping Approach.</title>
        <authorList>
            <person name="Kananen K."/>
            <person name="Auerbach J.A."/>
            <person name="Kautto E."/>
            <person name="Blachly J.S."/>
        </authorList>
    </citation>
    <scope>NUCLEOTIDE SEQUENCE [LARGE SCALE GENOMIC DNA]</scope>
    <source>
        <strain evidence="3">B95-8</strain>
        <tissue evidence="3">Cell line</tissue>
    </source>
</reference>
<dbReference type="SMART" id="SM00248">
    <property type="entry name" value="ANK"/>
    <property type="match status" value="3"/>
</dbReference>
<name>A0ABQ9WIU7_SAGOE</name>
<keyword evidence="1" id="KW-0378">Hydrolase</keyword>
<comment type="caution">
    <text evidence="3">The sequence shown here is derived from an EMBL/GenBank/DDBJ whole genome shotgun (WGS) entry which is preliminary data.</text>
</comment>
<dbReference type="Pfam" id="PF12796">
    <property type="entry name" value="Ank_2"/>
    <property type="match status" value="1"/>
</dbReference>
<evidence type="ECO:0000313" key="3">
    <source>
        <dbReference type="EMBL" id="KAK2121580.1"/>
    </source>
</evidence>
<dbReference type="InterPro" id="IPR047148">
    <property type="entry name" value="PLPL9"/>
</dbReference>
<dbReference type="EMBL" id="JASSZA010000001">
    <property type="protein sequence ID" value="KAK2121580.1"/>
    <property type="molecule type" value="Genomic_DNA"/>
</dbReference>
<proteinExistence type="predicted"/>
<dbReference type="InterPro" id="IPR002110">
    <property type="entry name" value="Ankyrin_rpt"/>
</dbReference>
<dbReference type="PANTHER" id="PTHR24139">
    <property type="entry name" value="CALCIUM-INDEPENDENT PHOSPHOLIPASE A2"/>
    <property type="match status" value="1"/>
</dbReference>
<dbReference type="PROSITE" id="PS50297">
    <property type="entry name" value="ANK_REP_REGION"/>
    <property type="match status" value="1"/>
</dbReference>
<protein>
    <submittedName>
        <fullName evidence="3">85/88 kDa calcium-independent phospholipase A2</fullName>
    </submittedName>
</protein>
<dbReference type="SUPFAM" id="SSF48403">
    <property type="entry name" value="Ankyrin repeat"/>
    <property type="match status" value="1"/>
</dbReference>